<keyword evidence="1" id="KW-0472">Membrane</keyword>
<gene>
    <name evidence="2" type="ORF">METZ01_LOCUS106453</name>
</gene>
<keyword evidence="1" id="KW-0812">Transmembrane</keyword>
<evidence type="ECO:0000313" key="2">
    <source>
        <dbReference type="EMBL" id="SVA53599.1"/>
    </source>
</evidence>
<evidence type="ECO:0000256" key="1">
    <source>
        <dbReference type="SAM" id="Phobius"/>
    </source>
</evidence>
<keyword evidence="1" id="KW-1133">Transmembrane helix</keyword>
<feature type="transmembrane region" description="Helical" evidence="1">
    <location>
        <begin position="21"/>
        <end position="42"/>
    </location>
</feature>
<accession>A0A381WM54</accession>
<dbReference type="EMBL" id="UINC01012250">
    <property type="protein sequence ID" value="SVA53599.1"/>
    <property type="molecule type" value="Genomic_DNA"/>
</dbReference>
<dbReference type="AlphaFoldDB" id="A0A381WM54"/>
<name>A0A381WM54_9ZZZZ</name>
<protein>
    <submittedName>
        <fullName evidence="2">Uncharacterized protein</fullName>
    </submittedName>
</protein>
<feature type="non-terminal residue" evidence="2">
    <location>
        <position position="96"/>
    </location>
</feature>
<proteinExistence type="predicted"/>
<dbReference type="Gene3D" id="3.40.190.10">
    <property type="entry name" value="Periplasmic binding protein-like II"/>
    <property type="match status" value="1"/>
</dbReference>
<sequence>MGHLGLIIEREYLNKVTNKSFILATFLTPLIIVGFSLLIGYLTSVNNDAVKNISVVDQTGYFTNSLTNSDDLIFHFINDFDLEEAKLISKTKSDYG</sequence>
<organism evidence="2">
    <name type="scientific">marine metagenome</name>
    <dbReference type="NCBI Taxonomy" id="408172"/>
    <lineage>
        <taxon>unclassified sequences</taxon>
        <taxon>metagenomes</taxon>
        <taxon>ecological metagenomes</taxon>
    </lineage>
</organism>
<reference evidence="2" key="1">
    <citation type="submission" date="2018-05" db="EMBL/GenBank/DDBJ databases">
        <authorList>
            <person name="Lanie J.A."/>
            <person name="Ng W.-L."/>
            <person name="Kazmierczak K.M."/>
            <person name="Andrzejewski T.M."/>
            <person name="Davidsen T.M."/>
            <person name="Wayne K.J."/>
            <person name="Tettelin H."/>
            <person name="Glass J.I."/>
            <person name="Rusch D."/>
            <person name="Podicherti R."/>
            <person name="Tsui H.-C.T."/>
            <person name="Winkler M.E."/>
        </authorList>
    </citation>
    <scope>NUCLEOTIDE SEQUENCE</scope>
</reference>